<dbReference type="STRING" id="1794912.AXX12_16010"/>
<dbReference type="Gene3D" id="3.30.565.10">
    <property type="entry name" value="Histidine kinase-like ATPase, C-terminal domain"/>
    <property type="match status" value="1"/>
</dbReference>
<evidence type="ECO:0000256" key="3">
    <source>
        <dbReference type="ARBA" id="ARBA00022553"/>
    </source>
</evidence>
<dbReference type="GO" id="GO:0004673">
    <property type="term" value="F:protein histidine kinase activity"/>
    <property type="evidence" value="ECO:0007669"/>
    <property type="project" value="UniProtKB-EC"/>
</dbReference>
<accession>A0A154BL94</accession>
<dbReference type="InterPro" id="IPR003594">
    <property type="entry name" value="HATPase_dom"/>
</dbReference>
<dbReference type="PANTHER" id="PTHR44936:SF9">
    <property type="entry name" value="SENSOR PROTEIN CREC"/>
    <property type="match status" value="1"/>
</dbReference>
<evidence type="ECO:0000256" key="1">
    <source>
        <dbReference type="ARBA" id="ARBA00000085"/>
    </source>
</evidence>
<evidence type="ECO:0000259" key="8">
    <source>
        <dbReference type="PROSITE" id="PS50109"/>
    </source>
</evidence>
<dbReference type="Proteomes" id="UP000076268">
    <property type="component" value="Unassembled WGS sequence"/>
</dbReference>
<feature type="domain" description="Histidine kinase" evidence="8">
    <location>
        <begin position="319"/>
        <end position="426"/>
    </location>
</feature>
<dbReference type="InterPro" id="IPR050980">
    <property type="entry name" value="2C_sensor_his_kinase"/>
</dbReference>
<feature type="transmembrane region" description="Helical" evidence="7">
    <location>
        <begin position="60"/>
        <end position="80"/>
    </location>
</feature>
<dbReference type="CDD" id="cd00075">
    <property type="entry name" value="HATPase"/>
    <property type="match status" value="1"/>
</dbReference>
<organism evidence="9 10">
    <name type="scientific">Anaerosporomusa subterranea</name>
    <dbReference type="NCBI Taxonomy" id="1794912"/>
    <lineage>
        <taxon>Bacteria</taxon>
        <taxon>Bacillati</taxon>
        <taxon>Bacillota</taxon>
        <taxon>Negativicutes</taxon>
        <taxon>Acetonemataceae</taxon>
        <taxon>Anaerosporomusa</taxon>
    </lineage>
</organism>
<keyword evidence="4" id="KW-0808">Transferase</keyword>
<dbReference type="PROSITE" id="PS50109">
    <property type="entry name" value="HIS_KIN"/>
    <property type="match status" value="1"/>
</dbReference>
<evidence type="ECO:0000256" key="7">
    <source>
        <dbReference type="SAM" id="Phobius"/>
    </source>
</evidence>
<dbReference type="InterPro" id="IPR004358">
    <property type="entry name" value="Sig_transdc_His_kin-like_C"/>
</dbReference>
<dbReference type="PANTHER" id="PTHR44936">
    <property type="entry name" value="SENSOR PROTEIN CREC"/>
    <property type="match status" value="1"/>
</dbReference>
<evidence type="ECO:0000313" key="9">
    <source>
        <dbReference type="EMBL" id="KYZ74729.1"/>
    </source>
</evidence>
<comment type="caution">
    <text evidence="9">The sequence shown here is derived from an EMBL/GenBank/DDBJ whole genome shotgun (WGS) entry which is preliminary data.</text>
</comment>
<feature type="transmembrane region" description="Helical" evidence="7">
    <location>
        <begin position="86"/>
        <end position="105"/>
    </location>
</feature>
<dbReference type="EC" id="2.7.13.3" evidence="2"/>
<proteinExistence type="predicted"/>
<dbReference type="SUPFAM" id="SSF55874">
    <property type="entry name" value="ATPase domain of HSP90 chaperone/DNA topoisomerase II/histidine kinase"/>
    <property type="match status" value="1"/>
</dbReference>
<keyword evidence="7" id="KW-1133">Transmembrane helix</keyword>
<dbReference type="Pfam" id="PF02518">
    <property type="entry name" value="HATPase_c"/>
    <property type="match status" value="1"/>
</dbReference>
<dbReference type="RefSeq" id="WP_066245753.1">
    <property type="nucleotide sequence ID" value="NZ_LSGP01000028.1"/>
</dbReference>
<evidence type="ECO:0000256" key="4">
    <source>
        <dbReference type="ARBA" id="ARBA00022679"/>
    </source>
</evidence>
<dbReference type="InterPro" id="IPR036890">
    <property type="entry name" value="HATPase_C_sf"/>
</dbReference>
<keyword evidence="5 9" id="KW-0418">Kinase</keyword>
<evidence type="ECO:0000313" key="10">
    <source>
        <dbReference type="Proteomes" id="UP000076268"/>
    </source>
</evidence>
<comment type="catalytic activity">
    <reaction evidence="1">
        <text>ATP + protein L-histidine = ADP + protein N-phospho-L-histidine.</text>
        <dbReference type="EC" id="2.7.13.3"/>
    </reaction>
</comment>
<reference evidence="9 10" key="1">
    <citation type="submission" date="2016-02" db="EMBL/GenBank/DDBJ databases">
        <title>Anaerosporomusa subterraneum gen. nov., sp. nov., a spore-forming obligate anaerobe isolated from saprolite.</title>
        <authorList>
            <person name="Choi J.K."/>
            <person name="Shah M."/>
            <person name="Yee N."/>
        </authorList>
    </citation>
    <scope>NUCLEOTIDE SEQUENCE [LARGE SCALE GENOMIC DNA]</scope>
    <source>
        <strain evidence="9 10">RU4</strain>
    </source>
</reference>
<keyword evidence="7" id="KW-0812">Transmembrane</keyword>
<dbReference type="GO" id="GO:0000160">
    <property type="term" value="P:phosphorelay signal transduction system"/>
    <property type="evidence" value="ECO:0007669"/>
    <property type="project" value="UniProtKB-KW"/>
</dbReference>
<dbReference type="PRINTS" id="PR00344">
    <property type="entry name" value="BCTRLSENSOR"/>
</dbReference>
<evidence type="ECO:0000256" key="5">
    <source>
        <dbReference type="ARBA" id="ARBA00022777"/>
    </source>
</evidence>
<feature type="transmembrane region" description="Helical" evidence="7">
    <location>
        <begin position="12"/>
        <end position="30"/>
    </location>
</feature>
<keyword evidence="6" id="KW-0902">Two-component regulatory system</keyword>
<dbReference type="OrthoDB" id="1674512at2"/>
<name>A0A154BL94_ANASB</name>
<keyword evidence="3" id="KW-0597">Phosphoprotein</keyword>
<protein>
    <recommendedName>
        <fullName evidence="2">histidine kinase</fullName>
        <ecNumber evidence="2">2.7.13.3</ecNumber>
    </recommendedName>
</protein>
<dbReference type="AlphaFoldDB" id="A0A154BL94"/>
<gene>
    <name evidence="9" type="ORF">AXX12_16010</name>
</gene>
<keyword evidence="7" id="KW-0472">Membrane</keyword>
<feature type="transmembrane region" description="Helical" evidence="7">
    <location>
        <begin position="150"/>
        <end position="172"/>
    </location>
</feature>
<keyword evidence="10" id="KW-1185">Reference proteome</keyword>
<evidence type="ECO:0000256" key="2">
    <source>
        <dbReference type="ARBA" id="ARBA00012438"/>
    </source>
</evidence>
<sequence>MKSFRINVEQHKLIIHIVMLVTLASMVFITPFDNQFRFTLGVTVLSMLLFSFPQLPAFRVVFISGVSIVLFRVAVSFFLGQNSLEIVFIGHIPALAYYITFGTLFELFDIHNLIDKFTVATLLLSATDALSNIVELLFRPALQAVDYELALASVIFIAMARSVIAIYGYVLLKKYHSFVLVQEQLRRYTELILMIAKLKAELFYLKKSSQDIESVMERSYWLYNHLKQREWDEESLALNAGKALEIARDIHEVKKDYTRVISGIENVLKPTSLDRYMNFSEVFYIIEQNVLRYIEASGKNITITFHYTEDFLTDRYYTIVSLLDNLIMNAIEASGQSGNIGVKQTRNADEYIFQVEDDGIGINADELLFVFKPGYSTKFSLETGKMSTGLGLAHVKNLTEDLGGTVSVSSVTGGGAKFIVIIPRAKLILQD</sequence>
<dbReference type="SMART" id="SM00387">
    <property type="entry name" value="HATPase_c"/>
    <property type="match status" value="1"/>
</dbReference>
<dbReference type="EMBL" id="LSGP01000028">
    <property type="protein sequence ID" value="KYZ74729.1"/>
    <property type="molecule type" value="Genomic_DNA"/>
</dbReference>
<dbReference type="InterPro" id="IPR005467">
    <property type="entry name" value="His_kinase_dom"/>
</dbReference>
<evidence type="ECO:0000256" key="6">
    <source>
        <dbReference type="ARBA" id="ARBA00023012"/>
    </source>
</evidence>